<proteinExistence type="predicted"/>
<sequence>MLNNSNIQHLSFGMVSPISKKTYETMKNVISLKGGATV</sequence>
<dbReference type="KEGG" id="bpf:BpOF4_00645"/>
<dbReference type="STRING" id="398511.BpOF4_00645"/>
<gene>
    <name evidence="1" type="ordered locus">BpOF4_00645</name>
</gene>
<evidence type="ECO:0000313" key="1">
    <source>
        <dbReference type="EMBL" id="ADC48198.1"/>
    </source>
</evidence>
<keyword evidence="2" id="KW-1185">Reference proteome</keyword>
<protein>
    <submittedName>
        <fullName evidence="1">Uncharacterized protein</fullName>
    </submittedName>
</protein>
<organism evidence="1 2">
    <name type="scientific">Alkalihalophilus pseudofirmus (strain ATCC BAA-2126 / JCM 17055 / OF4)</name>
    <name type="common">Bacillus pseudofirmus</name>
    <dbReference type="NCBI Taxonomy" id="398511"/>
    <lineage>
        <taxon>Bacteria</taxon>
        <taxon>Bacillati</taxon>
        <taxon>Bacillota</taxon>
        <taxon>Bacilli</taxon>
        <taxon>Bacillales</taxon>
        <taxon>Bacillaceae</taxon>
        <taxon>Alkalihalophilus</taxon>
    </lineage>
</organism>
<dbReference type="HOGENOM" id="CLU_3324637_0_0_9"/>
<accession>D3FTD0</accession>
<dbReference type="EMBL" id="CP001878">
    <property type="protein sequence ID" value="ADC48198.1"/>
    <property type="molecule type" value="Genomic_DNA"/>
</dbReference>
<dbReference type="AlphaFoldDB" id="D3FTD0"/>
<name>D3FTD0_ALKPO</name>
<evidence type="ECO:0000313" key="2">
    <source>
        <dbReference type="Proteomes" id="UP000001544"/>
    </source>
</evidence>
<dbReference type="Proteomes" id="UP000001544">
    <property type="component" value="Chromosome"/>
</dbReference>
<reference evidence="1 2" key="1">
    <citation type="journal article" date="2011" name="Environ. Microbiol.">
        <title>Genome of alkaliphilic Bacillus pseudofirmus OF4 reveals adaptations that support the ability to grow in an external pH range from 7.5 to 11.4.</title>
        <authorList>
            <person name="Janto B."/>
            <person name="Ahmed A."/>
            <person name="Ito M."/>
            <person name="Liu J."/>
            <person name="Hicks D.B."/>
            <person name="Pagni S."/>
            <person name="Fackelmayer O.J."/>
            <person name="Smith T.A."/>
            <person name="Earl J."/>
            <person name="Elbourne L.D."/>
            <person name="Hassan K."/>
            <person name="Paulsen I.T."/>
            <person name="Kolsto A.B."/>
            <person name="Tourasse N.J."/>
            <person name="Ehrlich G.D."/>
            <person name="Boissy R."/>
            <person name="Ivey D.M."/>
            <person name="Li G."/>
            <person name="Xue Y."/>
            <person name="Ma Y."/>
            <person name="Hu F.Z."/>
            <person name="Krulwich T.A."/>
        </authorList>
    </citation>
    <scope>NUCLEOTIDE SEQUENCE [LARGE SCALE GENOMIC DNA]</scope>
    <source>
        <strain evidence="2">ATCC BAA-2126 / JCM 17055 / OF4</strain>
    </source>
</reference>